<dbReference type="Pfam" id="PF04679">
    <property type="entry name" value="DNA_ligase_A_C"/>
    <property type="match status" value="1"/>
</dbReference>
<dbReference type="GO" id="GO:0003910">
    <property type="term" value="F:DNA ligase (ATP) activity"/>
    <property type="evidence" value="ECO:0007669"/>
    <property type="project" value="UniProtKB-EC"/>
</dbReference>
<dbReference type="PANTHER" id="PTHR45674:SF4">
    <property type="entry name" value="DNA LIGASE 1"/>
    <property type="match status" value="1"/>
</dbReference>
<keyword evidence="11 16" id="KW-0233">DNA recombination</keyword>
<keyword evidence="9 16" id="KW-0067">ATP-binding</keyword>
<comment type="subcellular location">
    <subcellularLocation>
        <location evidence="1">Nucleus</location>
    </subcellularLocation>
</comment>
<dbReference type="InterPro" id="IPR050191">
    <property type="entry name" value="ATP-dep_DNA_ligase"/>
</dbReference>
<dbReference type="Pfam" id="PF01068">
    <property type="entry name" value="DNA_ligase_A_M"/>
    <property type="match status" value="1"/>
</dbReference>
<feature type="domain" description="ATP-dependent DNA ligase family profile" evidence="19">
    <location>
        <begin position="420"/>
        <end position="557"/>
    </location>
</feature>
<dbReference type="Proteomes" id="UP000761534">
    <property type="component" value="Unassembled WGS sequence"/>
</dbReference>
<protein>
    <recommendedName>
        <fullName evidence="16">DNA ligase</fullName>
        <ecNumber evidence="16">6.5.1.1</ecNumber>
    </recommendedName>
</protein>
<dbReference type="GO" id="GO:0071897">
    <property type="term" value="P:DNA biosynthetic process"/>
    <property type="evidence" value="ECO:0007669"/>
    <property type="project" value="InterPro"/>
</dbReference>
<keyword evidence="10" id="KW-0460">Magnesium</keyword>
<keyword evidence="7 16" id="KW-0547">Nucleotide-binding</keyword>
<evidence type="ECO:0000313" key="21">
    <source>
        <dbReference type="Proteomes" id="UP000761534"/>
    </source>
</evidence>
<dbReference type="Pfam" id="PF04675">
    <property type="entry name" value="DNA_ligase_A_N"/>
    <property type="match status" value="1"/>
</dbReference>
<accession>A0A642V2F2</accession>
<dbReference type="GO" id="GO:0005739">
    <property type="term" value="C:mitochondrion"/>
    <property type="evidence" value="ECO:0007669"/>
    <property type="project" value="TreeGrafter"/>
</dbReference>
<evidence type="ECO:0000256" key="18">
    <source>
        <dbReference type="SAM" id="MobiDB-lite"/>
    </source>
</evidence>
<dbReference type="InterPro" id="IPR000977">
    <property type="entry name" value="DNA_ligase_ATP-dep"/>
</dbReference>
<dbReference type="EC" id="6.5.1.1" evidence="16"/>
<dbReference type="GO" id="GO:0005524">
    <property type="term" value="F:ATP binding"/>
    <property type="evidence" value="ECO:0007669"/>
    <property type="project" value="UniProtKB-KW"/>
</dbReference>
<evidence type="ECO:0000256" key="12">
    <source>
        <dbReference type="ARBA" id="ARBA00023204"/>
    </source>
</evidence>
<evidence type="ECO:0000256" key="5">
    <source>
        <dbReference type="ARBA" id="ARBA00022705"/>
    </source>
</evidence>
<dbReference type="VEuPathDB" id="FungiDB:TRICI_003894"/>
<keyword evidence="13" id="KW-0539">Nucleus</keyword>
<gene>
    <name evidence="20" type="ORF">TRICI_003894</name>
</gene>
<feature type="compositionally biased region" description="Basic and acidic residues" evidence="18">
    <location>
        <begin position="32"/>
        <end position="59"/>
    </location>
</feature>
<evidence type="ECO:0000256" key="13">
    <source>
        <dbReference type="ARBA" id="ARBA00023242"/>
    </source>
</evidence>
<dbReference type="AlphaFoldDB" id="A0A642V2F2"/>
<evidence type="ECO:0000256" key="15">
    <source>
        <dbReference type="ARBA" id="ARBA00034003"/>
    </source>
</evidence>
<comment type="caution">
    <text evidence="20">The sequence shown here is derived from an EMBL/GenBank/DDBJ whole genome shotgun (WGS) entry which is preliminary data.</text>
</comment>
<comment type="similarity">
    <text evidence="2 17">Belongs to the ATP-dependent DNA ligase family.</text>
</comment>
<dbReference type="OrthoDB" id="206088at2759"/>
<dbReference type="PROSITE" id="PS00333">
    <property type="entry name" value="DNA_LIGASE_A2"/>
    <property type="match status" value="1"/>
</dbReference>
<evidence type="ECO:0000256" key="16">
    <source>
        <dbReference type="RuleBase" id="RU000617"/>
    </source>
</evidence>
<dbReference type="SUPFAM" id="SSF50249">
    <property type="entry name" value="Nucleic acid-binding proteins"/>
    <property type="match status" value="1"/>
</dbReference>
<keyword evidence="4" id="KW-0132">Cell division</keyword>
<dbReference type="InterPro" id="IPR016059">
    <property type="entry name" value="DNA_ligase_ATP-dep_CS"/>
</dbReference>
<dbReference type="GO" id="GO:0006310">
    <property type="term" value="P:DNA recombination"/>
    <property type="evidence" value="ECO:0007669"/>
    <property type="project" value="UniProtKB-KW"/>
</dbReference>
<dbReference type="InterPro" id="IPR036599">
    <property type="entry name" value="DNA_ligase_N_sf"/>
</dbReference>
<dbReference type="InterPro" id="IPR022865">
    <property type="entry name" value="DNA_ligae_ATP-dep_bac/arc"/>
</dbReference>
<dbReference type="GO" id="GO:0005634">
    <property type="term" value="C:nucleus"/>
    <property type="evidence" value="ECO:0007669"/>
    <property type="project" value="UniProtKB-SubCell"/>
</dbReference>
<dbReference type="GO" id="GO:0046872">
    <property type="term" value="F:metal ion binding"/>
    <property type="evidence" value="ECO:0007669"/>
    <property type="project" value="UniProtKB-KW"/>
</dbReference>
<keyword evidence="14" id="KW-0131">Cell cycle</keyword>
<evidence type="ECO:0000256" key="3">
    <source>
        <dbReference type="ARBA" id="ARBA00022598"/>
    </source>
</evidence>
<evidence type="ECO:0000256" key="2">
    <source>
        <dbReference type="ARBA" id="ARBA00007572"/>
    </source>
</evidence>
<evidence type="ECO:0000256" key="1">
    <source>
        <dbReference type="ARBA" id="ARBA00004123"/>
    </source>
</evidence>
<keyword evidence="3 16" id="KW-0436">Ligase</keyword>
<dbReference type="HAMAP" id="MF_00407">
    <property type="entry name" value="DNA_ligase"/>
    <property type="match status" value="1"/>
</dbReference>
<dbReference type="InterPro" id="IPR012310">
    <property type="entry name" value="DNA_ligase_ATP-dep_cent"/>
</dbReference>
<keyword evidence="21" id="KW-1185">Reference proteome</keyword>
<dbReference type="CDD" id="cd07900">
    <property type="entry name" value="Adenylation_DNA_ligase_I_Euk"/>
    <property type="match status" value="1"/>
</dbReference>
<dbReference type="InterPro" id="IPR012308">
    <property type="entry name" value="DNA_ligase_ATP-dep_N"/>
</dbReference>
<dbReference type="GO" id="GO:0006281">
    <property type="term" value="P:DNA repair"/>
    <property type="evidence" value="ECO:0007669"/>
    <property type="project" value="UniProtKB-KW"/>
</dbReference>
<dbReference type="GO" id="GO:0003677">
    <property type="term" value="F:DNA binding"/>
    <property type="evidence" value="ECO:0007669"/>
    <property type="project" value="InterPro"/>
</dbReference>
<evidence type="ECO:0000259" key="19">
    <source>
        <dbReference type="PROSITE" id="PS50160"/>
    </source>
</evidence>
<dbReference type="Gene3D" id="3.30.1490.70">
    <property type="match status" value="1"/>
</dbReference>
<evidence type="ECO:0000256" key="17">
    <source>
        <dbReference type="RuleBase" id="RU004196"/>
    </source>
</evidence>
<dbReference type="Gene3D" id="2.40.50.140">
    <property type="entry name" value="Nucleic acid-binding proteins"/>
    <property type="match status" value="1"/>
</dbReference>
<dbReference type="GO" id="GO:0051301">
    <property type="term" value="P:cell division"/>
    <property type="evidence" value="ECO:0007669"/>
    <property type="project" value="UniProtKB-KW"/>
</dbReference>
<evidence type="ECO:0000256" key="10">
    <source>
        <dbReference type="ARBA" id="ARBA00022842"/>
    </source>
</evidence>
<dbReference type="NCBIfam" id="TIGR00574">
    <property type="entry name" value="dnl1"/>
    <property type="match status" value="1"/>
</dbReference>
<dbReference type="FunFam" id="3.30.470.30:FF:000016">
    <property type="entry name" value="DNA ligase"/>
    <property type="match status" value="1"/>
</dbReference>
<evidence type="ECO:0000256" key="9">
    <source>
        <dbReference type="ARBA" id="ARBA00022840"/>
    </source>
</evidence>
<dbReference type="Gene3D" id="1.10.3260.10">
    <property type="entry name" value="DNA ligase, ATP-dependent, N-terminal domain"/>
    <property type="match status" value="1"/>
</dbReference>
<dbReference type="PROSITE" id="PS00697">
    <property type="entry name" value="DNA_LIGASE_A1"/>
    <property type="match status" value="1"/>
</dbReference>
<organism evidence="20 21">
    <name type="scientific">Trichomonascus ciferrii</name>
    <dbReference type="NCBI Taxonomy" id="44093"/>
    <lineage>
        <taxon>Eukaryota</taxon>
        <taxon>Fungi</taxon>
        <taxon>Dikarya</taxon>
        <taxon>Ascomycota</taxon>
        <taxon>Saccharomycotina</taxon>
        <taxon>Dipodascomycetes</taxon>
        <taxon>Dipodascales</taxon>
        <taxon>Trichomonascaceae</taxon>
        <taxon>Trichomonascus</taxon>
        <taxon>Trichomonascus ciferrii complex</taxon>
    </lineage>
</organism>
<dbReference type="GO" id="GO:1903461">
    <property type="term" value="P:Okazaki fragment processing involved in mitotic DNA replication"/>
    <property type="evidence" value="ECO:0007669"/>
    <property type="project" value="TreeGrafter"/>
</dbReference>
<evidence type="ECO:0000256" key="8">
    <source>
        <dbReference type="ARBA" id="ARBA00022763"/>
    </source>
</evidence>
<feature type="region of interest" description="Disordered" evidence="18">
    <location>
        <begin position="1"/>
        <end position="72"/>
    </location>
</feature>
<dbReference type="InterPro" id="IPR012340">
    <property type="entry name" value="NA-bd_OB-fold"/>
</dbReference>
<dbReference type="SUPFAM" id="SSF56091">
    <property type="entry name" value="DNA ligase/mRNA capping enzyme, catalytic domain"/>
    <property type="match status" value="1"/>
</dbReference>
<keyword evidence="6" id="KW-0479">Metal-binding</keyword>
<dbReference type="PANTHER" id="PTHR45674">
    <property type="entry name" value="DNA LIGASE 1/3 FAMILY MEMBER"/>
    <property type="match status" value="1"/>
</dbReference>
<dbReference type="FunFam" id="2.40.50.140:FF:000062">
    <property type="entry name" value="DNA ligase"/>
    <property type="match status" value="1"/>
</dbReference>
<dbReference type="EMBL" id="SWFS01000291">
    <property type="protein sequence ID" value="KAA8911172.1"/>
    <property type="molecule type" value="Genomic_DNA"/>
</dbReference>
<evidence type="ECO:0000256" key="14">
    <source>
        <dbReference type="ARBA" id="ARBA00023306"/>
    </source>
</evidence>
<dbReference type="Gene3D" id="3.30.470.30">
    <property type="entry name" value="DNA ligase/mRNA capping enzyme"/>
    <property type="match status" value="1"/>
</dbReference>
<sequence length="687" mass="77105">MGMTQEALNNFFKPKKKAAEGQQRAASTSNDASKRTMEAPEKEENAKRPKIETKDVKEEAETDVPSMTSGNPIPYKALTDTFEKVEATTKRLEINSILTDFFLQVLKTNPRDLSKVTYLFINKLGPDYEGVELGLGESIIMKALGEGTGRTLAQVKNSYHKLGDLGLVALESRRLQATMFSPKPLTVNSVFEGLSEIAQASGQASQTKKVNAIKRMLTACKGVEAKFLVRSLEGKLRIGVAEKSVLTSLAQAFVAWEKEVDGRKPMDVSKAEELIRDVHCQLPNYEIIINTVIDKGLENLADACKITPGVPLKPMLAKPTKSITEILDRFSGESFTCEYKYDGERAQVHKTEDGKYHVYSRNLEDMSQRYPDIVSIAPKFANETTTSFILDCEAVAWDREQNKILPFQVLSTRKRKDVEEGSITVRICLFVFDILYLNGESVLQKPLSERRQHVIDNFQLVEGEFAHAKSMNTNNIDEIQTFLDQSLKDGCEGLMIKMLEGKESGYEPSKRSRNWLKLKKDYLSGVGDSLDLVVLGAYYGRGKRTNVYGGFLLGCYNTDTEEYETVCKIGTGFSEANLEEFHKQLSDTVVGHRKSYVSHDSAANQQPDVWFEPKYVWEVLTADLSLSPVYRAGAHEMGKGISLRFPRFIRVRDDKGPEDATSTEQVVDFYRKQANNSSTNNNADEEY</sequence>
<keyword evidence="5" id="KW-0235">DNA replication</keyword>
<evidence type="ECO:0000256" key="6">
    <source>
        <dbReference type="ARBA" id="ARBA00022723"/>
    </source>
</evidence>
<keyword evidence="8 16" id="KW-0227">DNA damage</keyword>
<evidence type="ECO:0000313" key="20">
    <source>
        <dbReference type="EMBL" id="KAA8911172.1"/>
    </source>
</evidence>
<dbReference type="FunFam" id="1.10.3260.10:FF:000001">
    <property type="entry name" value="DNA ligase"/>
    <property type="match status" value="1"/>
</dbReference>
<proteinExistence type="inferred from homology"/>
<name>A0A642V2F2_9ASCO</name>
<evidence type="ECO:0000256" key="11">
    <source>
        <dbReference type="ARBA" id="ARBA00023172"/>
    </source>
</evidence>
<dbReference type="PROSITE" id="PS50160">
    <property type="entry name" value="DNA_LIGASE_A3"/>
    <property type="match status" value="1"/>
</dbReference>
<comment type="catalytic activity">
    <reaction evidence="15 16">
        <text>ATP + (deoxyribonucleotide)n-3'-hydroxyl + 5'-phospho-(deoxyribonucleotide)m = (deoxyribonucleotide)n+m + AMP + diphosphate.</text>
        <dbReference type="EC" id="6.5.1.1"/>
    </reaction>
</comment>
<keyword evidence="12 16" id="KW-0234">DNA repair</keyword>
<evidence type="ECO:0000256" key="4">
    <source>
        <dbReference type="ARBA" id="ARBA00022618"/>
    </source>
</evidence>
<evidence type="ECO:0000256" key="7">
    <source>
        <dbReference type="ARBA" id="ARBA00022741"/>
    </source>
</evidence>
<dbReference type="InterPro" id="IPR012309">
    <property type="entry name" value="DNA_ligase_ATP-dep_C"/>
</dbReference>
<dbReference type="CDD" id="cd07969">
    <property type="entry name" value="OBF_DNA_ligase_I"/>
    <property type="match status" value="1"/>
</dbReference>
<dbReference type="SUPFAM" id="SSF117018">
    <property type="entry name" value="ATP-dependent DNA ligase DNA-binding domain"/>
    <property type="match status" value="1"/>
</dbReference>
<reference evidence="20" key="1">
    <citation type="journal article" date="2019" name="G3 (Bethesda)">
        <title>Genome Assemblies of Two Rare Opportunistic Yeast Pathogens: Diutina rugosa (syn. Candida rugosa) and Trichomonascus ciferrii (syn. Candida ciferrii).</title>
        <authorList>
            <person name="Mixao V."/>
            <person name="Saus E."/>
            <person name="Hansen A.P."/>
            <person name="Lass-Florl C."/>
            <person name="Gabaldon T."/>
        </authorList>
    </citation>
    <scope>NUCLEOTIDE SEQUENCE</scope>
    <source>
        <strain evidence="20">CBS 4856</strain>
    </source>
</reference>